<name>A0ABQ5QBJ1_9BACT</name>
<sequence length="274" mass="30339">MTTRVRIAAFSLALAVGLALPAKAQSFPDISFKIRAGNLSGPVSKDSLGNRTTGFGVEAAFPLSKGRLTTEITYDVFNGYRRDTTQYGSAFYAANQDPWNPTGITRTYSDGTNSFPVVIGPEMSLQGESMTFKGFGLKVGYQAPLPFSWAEGWDWQAGLSLDYRQTHHEIFMTLTPGYYDSTHTFQVIPRTSGYGDWYYYEGANYSKDVKKVQPGAYAGVSRTFSDIFRLELNLRETTFNGIYYHPFSTTGAAPRYSESTKNGLVLEVALGVRL</sequence>
<gene>
    <name evidence="2" type="ORF">GETHLI_02600</name>
</gene>
<feature type="signal peptide" evidence="1">
    <location>
        <begin position="1"/>
        <end position="24"/>
    </location>
</feature>
<organism evidence="2 3">
    <name type="scientific">Geothrix limicola</name>
    <dbReference type="NCBI Taxonomy" id="2927978"/>
    <lineage>
        <taxon>Bacteria</taxon>
        <taxon>Pseudomonadati</taxon>
        <taxon>Acidobacteriota</taxon>
        <taxon>Holophagae</taxon>
        <taxon>Holophagales</taxon>
        <taxon>Holophagaceae</taxon>
        <taxon>Geothrix</taxon>
    </lineage>
</organism>
<proteinExistence type="predicted"/>
<keyword evidence="1" id="KW-0732">Signal</keyword>
<protein>
    <recommendedName>
        <fullName evidence="4">Outer membrane protein beta-barrel domain-containing protein</fullName>
    </recommendedName>
</protein>
<keyword evidence="3" id="KW-1185">Reference proteome</keyword>
<evidence type="ECO:0000313" key="2">
    <source>
        <dbReference type="EMBL" id="GLH71758.1"/>
    </source>
</evidence>
<evidence type="ECO:0000313" key="3">
    <source>
        <dbReference type="Proteomes" id="UP001165069"/>
    </source>
</evidence>
<reference evidence="2 3" key="1">
    <citation type="journal article" date="2023" name="Antonie Van Leeuwenhoek">
        <title>Mesoterricola silvestris gen. nov., sp. nov., Mesoterricola sediminis sp. nov., Geothrix oryzae sp. nov., Geothrix edaphica sp. nov., Geothrix rubra sp. nov., and Geothrix limicola sp. nov., six novel members of Acidobacteriota isolated from soils.</title>
        <authorList>
            <person name="Itoh H."/>
            <person name="Sugisawa Y."/>
            <person name="Mise K."/>
            <person name="Xu Z."/>
            <person name="Kuniyasu M."/>
            <person name="Ushijima N."/>
            <person name="Kawano K."/>
            <person name="Kobayashi E."/>
            <person name="Shiratori Y."/>
            <person name="Masuda Y."/>
            <person name="Senoo K."/>
        </authorList>
    </citation>
    <scope>NUCLEOTIDE SEQUENCE [LARGE SCALE GENOMIC DNA]</scope>
    <source>
        <strain evidence="2 3">Red804</strain>
    </source>
</reference>
<feature type="chain" id="PRO_5046655961" description="Outer membrane protein beta-barrel domain-containing protein" evidence="1">
    <location>
        <begin position="25"/>
        <end position="274"/>
    </location>
</feature>
<evidence type="ECO:0008006" key="4">
    <source>
        <dbReference type="Google" id="ProtNLM"/>
    </source>
</evidence>
<dbReference type="Proteomes" id="UP001165069">
    <property type="component" value="Unassembled WGS sequence"/>
</dbReference>
<evidence type="ECO:0000256" key="1">
    <source>
        <dbReference type="SAM" id="SignalP"/>
    </source>
</evidence>
<accession>A0ABQ5QBJ1</accession>
<comment type="caution">
    <text evidence="2">The sequence shown here is derived from an EMBL/GenBank/DDBJ whole genome shotgun (WGS) entry which is preliminary data.</text>
</comment>
<dbReference type="EMBL" id="BSDE01000001">
    <property type="protein sequence ID" value="GLH71758.1"/>
    <property type="molecule type" value="Genomic_DNA"/>
</dbReference>
<dbReference type="RefSeq" id="WP_285569273.1">
    <property type="nucleotide sequence ID" value="NZ_BSDE01000001.1"/>
</dbReference>